<keyword evidence="3" id="KW-0132">Cell division</keyword>
<keyword evidence="5" id="KW-0067">ATP-binding</keyword>
<evidence type="ECO:0000256" key="9">
    <source>
        <dbReference type="ARBA" id="ARBA00032845"/>
    </source>
</evidence>
<dbReference type="EMBL" id="JBHTBW010000019">
    <property type="protein sequence ID" value="MFC7440839.1"/>
    <property type="molecule type" value="Genomic_DNA"/>
</dbReference>
<comment type="caution">
    <text evidence="10">The sequence shown here is derived from an EMBL/GenBank/DDBJ whole genome shotgun (WGS) entry which is preliminary data.</text>
</comment>
<comment type="similarity">
    <text evidence="1">Belongs to the ParA family. MinD subfamily.</text>
</comment>
<dbReference type="Gene3D" id="3.40.50.300">
    <property type="entry name" value="P-loop containing nucleotide triphosphate hydrolases"/>
    <property type="match status" value="1"/>
</dbReference>
<evidence type="ECO:0000256" key="1">
    <source>
        <dbReference type="ARBA" id="ARBA00010257"/>
    </source>
</evidence>
<comment type="function">
    <text evidence="8">ATPase required for the correct placement of the division site. Cell division inhibitors MinC and MinD act in concert to form an inhibitor capable of blocking formation of the polar Z ring septums. Rapidly oscillates between the poles of the cell to destabilize FtsZ filaments that have formed before they mature into polar Z rings.</text>
</comment>
<reference evidence="11" key="1">
    <citation type="journal article" date="2019" name="Int. J. Syst. Evol. Microbiol.">
        <title>The Global Catalogue of Microorganisms (GCM) 10K type strain sequencing project: providing services to taxonomists for standard genome sequencing and annotation.</title>
        <authorList>
            <consortium name="The Broad Institute Genomics Platform"/>
            <consortium name="The Broad Institute Genome Sequencing Center for Infectious Disease"/>
            <person name="Wu L."/>
            <person name="Ma J."/>
        </authorList>
    </citation>
    <scope>NUCLEOTIDE SEQUENCE [LARGE SCALE GENOMIC DNA]</scope>
    <source>
        <strain evidence="11">CGMCC 1.12942</strain>
    </source>
</reference>
<organism evidence="10 11">
    <name type="scientific">Laceyella putida</name>
    <dbReference type="NCBI Taxonomy" id="110101"/>
    <lineage>
        <taxon>Bacteria</taxon>
        <taxon>Bacillati</taxon>
        <taxon>Bacillota</taxon>
        <taxon>Bacilli</taxon>
        <taxon>Bacillales</taxon>
        <taxon>Thermoactinomycetaceae</taxon>
        <taxon>Laceyella</taxon>
    </lineage>
</organism>
<dbReference type="Proteomes" id="UP001596500">
    <property type="component" value="Unassembled WGS sequence"/>
</dbReference>
<keyword evidence="7" id="KW-0131">Cell cycle</keyword>
<dbReference type="NCBIfam" id="TIGR01968">
    <property type="entry name" value="minD_bact"/>
    <property type="match status" value="1"/>
</dbReference>
<evidence type="ECO:0000313" key="11">
    <source>
        <dbReference type="Proteomes" id="UP001596500"/>
    </source>
</evidence>
<evidence type="ECO:0000256" key="3">
    <source>
        <dbReference type="ARBA" id="ARBA00022618"/>
    </source>
</evidence>
<dbReference type="CDD" id="cd02036">
    <property type="entry name" value="MinD"/>
    <property type="match status" value="1"/>
</dbReference>
<proteinExistence type="inferred from homology"/>
<dbReference type="PANTHER" id="PTHR43384">
    <property type="entry name" value="SEPTUM SITE-DETERMINING PROTEIN MIND HOMOLOG, CHLOROPLASTIC-RELATED"/>
    <property type="match status" value="1"/>
</dbReference>
<evidence type="ECO:0000313" key="10">
    <source>
        <dbReference type="EMBL" id="MFC7440839.1"/>
    </source>
</evidence>
<dbReference type="InterPro" id="IPR025501">
    <property type="entry name" value="MinD_FleN"/>
</dbReference>
<evidence type="ECO:0000256" key="8">
    <source>
        <dbReference type="ARBA" id="ARBA00025436"/>
    </source>
</evidence>
<keyword evidence="11" id="KW-1185">Reference proteome</keyword>
<sequence>MGESIVVTSGKGGVGKSTTSVNIGTALALTGKKVCLVDTDIGLRNLDVLMGLENRIIYDLVDVIEKTCRIEQALIKDKRCEELYLLPAAQTKDKTAVTSNQLRWLVAELKEQFDYVIIDCPAGIENGFKNAVCGADQAIVVTTPENAAIRDADRVIGLLEKEEIAPPKLIINRMRKQMVRDGGMMDVDEVVAVLAIDLLGVVPDDEQVIRSGNLGEPITFENKNLAAKAYRNIARRIQGEMVPLLSLDKEQSVVMRMKRWLGFA</sequence>
<evidence type="ECO:0000256" key="7">
    <source>
        <dbReference type="ARBA" id="ARBA00023306"/>
    </source>
</evidence>
<dbReference type="PANTHER" id="PTHR43384:SF6">
    <property type="entry name" value="SEPTUM SITE-DETERMINING PROTEIN MIND HOMOLOG, CHLOROPLASTIC"/>
    <property type="match status" value="1"/>
</dbReference>
<keyword evidence="6" id="KW-0717">Septation</keyword>
<dbReference type="SUPFAM" id="SSF52540">
    <property type="entry name" value="P-loop containing nucleoside triphosphate hydrolases"/>
    <property type="match status" value="1"/>
</dbReference>
<evidence type="ECO:0000256" key="6">
    <source>
        <dbReference type="ARBA" id="ARBA00023210"/>
    </source>
</evidence>
<accession>A0ABW2RIJ6</accession>
<dbReference type="RefSeq" id="WP_379864124.1">
    <property type="nucleotide sequence ID" value="NZ_JBHTBW010000019.1"/>
</dbReference>
<dbReference type="InterPro" id="IPR027417">
    <property type="entry name" value="P-loop_NTPase"/>
</dbReference>
<evidence type="ECO:0000256" key="5">
    <source>
        <dbReference type="ARBA" id="ARBA00022840"/>
    </source>
</evidence>
<evidence type="ECO:0000256" key="2">
    <source>
        <dbReference type="ARBA" id="ARBA00016887"/>
    </source>
</evidence>
<dbReference type="InterPro" id="IPR010223">
    <property type="entry name" value="MinD"/>
</dbReference>
<dbReference type="Pfam" id="PF10609">
    <property type="entry name" value="ParA"/>
    <property type="match status" value="1"/>
</dbReference>
<dbReference type="InterPro" id="IPR033756">
    <property type="entry name" value="YlxH/NBP35"/>
</dbReference>
<protein>
    <recommendedName>
        <fullName evidence="2">Septum site-determining protein MinD</fullName>
    </recommendedName>
    <alternativeName>
        <fullName evidence="9">Cell division inhibitor MinD</fullName>
    </alternativeName>
</protein>
<gene>
    <name evidence="10" type="primary">minD</name>
    <name evidence="10" type="ORF">ACFQNG_06705</name>
</gene>
<keyword evidence="4" id="KW-0547">Nucleotide-binding</keyword>
<name>A0ABW2RIJ6_9BACL</name>
<evidence type="ECO:0000256" key="4">
    <source>
        <dbReference type="ARBA" id="ARBA00022741"/>
    </source>
</evidence>
<dbReference type="InterPro" id="IPR050625">
    <property type="entry name" value="ParA/MinD_ATPase"/>
</dbReference>
<dbReference type="PIRSF" id="PIRSF003092">
    <property type="entry name" value="MinD"/>
    <property type="match status" value="1"/>
</dbReference>